<protein>
    <submittedName>
        <fullName evidence="1">Uncharacterized protein</fullName>
    </submittedName>
</protein>
<gene>
    <name evidence="1" type="ORF">MRB53_034256</name>
</gene>
<name>A0ACC2KX40_PERAE</name>
<reference evidence="1 2" key="1">
    <citation type="journal article" date="2022" name="Hortic Res">
        <title>A haplotype resolved chromosomal level avocado genome allows analysis of novel avocado genes.</title>
        <authorList>
            <person name="Nath O."/>
            <person name="Fletcher S.J."/>
            <person name="Hayward A."/>
            <person name="Shaw L.M."/>
            <person name="Masouleh A.K."/>
            <person name="Furtado A."/>
            <person name="Henry R.J."/>
            <person name="Mitter N."/>
        </authorList>
    </citation>
    <scope>NUCLEOTIDE SEQUENCE [LARGE SCALE GENOMIC DNA]</scope>
    <source>
        <strain evidence="2">cv. Hass</strain>
    </source>
</reference>
<proteinExistence type="predicted"/>
<organism evidence="1 2">
    <name type="scientific">Persea americana</name>
    <name type="common">Avocado</name>
    <dbReference type="NCBI Taxonomy" id="3435"/>
    <lineage>
        <taxon>Eukaryota</taxon>
        <taxon>Viridiplantae</taxon>
        <taxon>Streptophyta</taxon>
        <taxon>Embryophyta</taxon>
        <taxon>Tracheophyta</taxon>
        <taxon>Spermatophyta</taxon>
        <taxon>Magnoliopsida</taxon>
        <taxon>Magnoliidae</taxon>
        <taxon>Laurales</taxon>
        <taxon>Lauraceae</taxon>
        <taxon>Persea</taxon>
    </lineage>
</organism>
<comment type="caution">
    <text evidence="1">The sequence shown here is derived from an EMBL/GenBank/DDBJ whole genome shotgun (WGS) entry which is preliminary data.</text>
</comment>
<dbReference type="EMBL" id="CM056819">
    <property type="protein sequence ID" value="KAJ8625726.1"/>
    <property type="molecule type" value="Genomic_DNA"/>
</dbReference>
<keyword evidence="2" id="KW-1185">Reference proteome</keyword>
<sequence length="619" mass="70208">MAIAEELNVGGVRRQTNRKVAGGQEAQRQPDGLGLGYTCSIYDFLMSPGTFSNVLQAKTFDLVLCTWLAQINPAASFELLQLPKTSPKPHLPFVFNRFFRFDLVLVHLSLLRLRSSFDAVSHRDFMAYFQIDEVEFMVDDYFDMAEWEDYPFGEENQQGMNTSGSDCEDDDTDMNKQKTDTSALEARNGKDIQGIPWERLTFTRDKCRETRLQHYKNYENLSRSHEEIEKECKQVQKGSTFYDFHFNTRLVKSTIAHFQNSWIYDEQDKFLPEEFRMYNPQILALEAGLEFFLELPAGKKGPVHMLRNLLWATSKHDVYLMQNYSVMHWSSLLRRGKEVLNVAGPIVPTVKHCGSLAQTVSRVQISTMCVKDNLMVAGGFQGELICKYLNHPGVAFCMKMTDDENAITNAVEIYETSKGSTRFMTANNDSHVRTFDTEKFALINRLTFPWSVNNTSVSPDGKLLAVLGDSADCLIADAQSGNMVGTLKGHLDYSFASAWHPDGRILATGNQDTTCRLWDVRNLSESLAVLKGWMGSIRAIKFSSDGRFMAMAEPADFVHVYDTQSDYRKAQEIDLFGEIAGISFSPDTEALFVGVADRTYGSLLEFNRRRCNGDMDSIF</sequence>
<evidence type="ECO:0000313" key="2">
    <source>
        <dbReference type="Proteomes" id="UP001234297"/>
    </source>
</evidence>
<evidence type="ECO:0000313" key="1">
    <source>
        <dbReference type="EMBL" id="KAJ8625726.1"/>
    </source>
</evidence>
<dbReference type="Proteomes" id="UP001234297">
    <property type="component" value="Chromosome 11"/>
</dbReference>
<accession>A0ACC2KX40</accession>